<accession>S6AFU1</accession>
<dbReference type="HOGENOM" id="CLU_171084_0_0_6"/>
<dbReference type="PATRIC" id="fig|1245471.3.peg.3232"/>
<protein>
    <recommendedName>
        <fullName evidence="3">DUF3509 domain-containing protein</fullName>
    </recommendedName>
</protein>
<reference evidence="1 2" key="1">
    <citation type="journal article" date="2013" name="Genome Announc.">
        <title>Complete Genome Sequence of the Carbazole Degrader Pseudomonas resinovorans Strain CA10 (NBRC 106553).</title>
        <authorList>
            <person name="Shintani M."/>
            <person name="Hosoyama A."/>
            <person name="Ohji S."/>
            <person name="Tsuchikane K."/>
            <person name="Takarada H."/>
            <person name="Yamazoe A."/>
            <person name="Fujita N."/>
            <person name="Nojiri H."/>
        </authorList>
    </citation>
    <scope>NUCLEOTIDE SEQUENCE [LARGE SCALE GENOMIC DNA]</scope>
    <source>
        <strain evidence="1 2">NBRC 106553</strain>
    </source>
</reference>
<name>S6AFU1_METRE</name>
<dbReference type="InterPro" id="IPR021898">
    <property type="entry name" value="DUF3509"/>
</dbReference>
<dbReference type="OrthoDB" id="6889611at2"/>
<dbReference type="Proteomes" id="UP000015503">
    <property type="component" value="Chromosome"/>
</dbReference>
<sequence>MKLPFTAFYDAFPNLQVMVRPRPDGSLLLSLIGANGASFCKAIDREALYSDERVRQVIRELQRDMKLDAGEVQWHAKGVDWVTRELPTYGGGPLQETAAKTLVARRKLEHKQQARRIPVV</sequence>
<evidence type="ECO:0000313" key="1">
    <source>
        <dbReference type="EMBL" id="BAN48932.1"/>
    </source>
</evidence>
<organism evidence="1 2">
    <name type="scientific">Metapseudomonas resinovorans NBRC 106553</name>
    <dbReference type="NCBI Taxonomy" id="1245471"/>
    <lineage>
        <taxon>Bacteria</taxon>
        <taxon>Pseudomonadati</taxon>
        <taxon>Pseudomonadota</taxon>
        <taxon>Gammaproteobacteria</taxon>
        <taxon>Pseudomonadales</taxon>
        <taxon>Pseudomonadaceae</taxon>
        <taxon>Metapseudomonas</taxon>
    </lineage>
</organism>
<dbReference type="Pfam" id="PF12021">
    <property type="entry name" value="DUF3509"/>
    <property type="match status" value="1"/>
</dbReference>
<proteinExistence type="predicted"/>
<dbReference type="RefSeq" id="WP_016493078.1">
    <property type="nucleotide sequence ID" value="NC_021499.1"/>
</dbReference>
<evidence type="ECO:0008006" key="3">
    <source>
        <dbReference type="Google" id="ProtNLM"/>
    </source>
</evidence>
<keyword evidence="2" id="KW-1185">Reference proteome</keyword>
<evidence type="ECO:0000313" key="2">
    <source>
        <dbReference type="Proteomes" id="UP000015503"/>
    </source>
</evidence>
<dbReference type="KEGG" id="pre:PCA10_32000"/>
<dbReference type="EMBL" id="AP013068">
    <property type="protein sequence ID" value="BAN48932.1"/>
    <property type="molecule type" value="Genomic_DNA"/>
</dbReference>
<dbReference type="AlphaFoldDB" id="S6AFU1"/>
<gene>
    <name evidence="1" type="ORF">PCA10_32000</name>
</gene>
<dbReference type="eggNOG" id="ENOG5031HEJ">
    <property type="taxonomic scope" value="Bacteria"/>
</dbReference>